<keyword evidence="2" id="KW-1185">Reference proteome</keyword>
<proteinExistence type="predicted"/>
<protein>
    <submittedName>
        <fullName evidence="1">Uncharacterized protein</fullName>
    </submittedName>
</protein>
<dbReference type="Proteomes" id="UP001241656">
    <property type="component" value="Chromosome"/>
</dbReference>
<accession>A0ABY8RD07</accession>
<dbReference type="RefSeq" id="WP_282905180.1">
    <property type="nucleotide sequence ID" value="NZ_CP124855.1"/>
</dbReference>
<sequence length="72" mass="8519">MKVHLCYQHGNVKIKWNLPFFPRTGEYISTSELLTEKELEKLGAESDYLQIINISWFLYKDRKRSSVEILLG</sequence>
<evidence type="ECO:0000313" key="2">
    <source>
        <dbReference type="Proteomes" id="UP001241656"/>
    </source>
</evidence>
<dbReference type="EMBL" id="CP124855">
    <property type="protein sequence ID" value="WHF51860.1"/>
    <property type="molecule type" value="Genomic_DNA"/>
</dbReference>
<reference evidence="1 2" key="1">
    <citation type="submission" date="2023-05" db="EMBL/GenBank/DDBJ databases">
        <title>Genomic insight into Chryseobacterium sp. wdc7 isolated forest soil (Gotjawal).</title>
        <authorList>
            <person name="Park S.-J."/>
        </authorList>
    </citation>
    <scope>NUCLEOTIDE SEQUENCE [LARGE SCALE GENOMIC DNA]</scope>
    <source>
        <strain evidence="2">wdc7</strain>
    </source>
</reference>
<name>A0ABY8RD07_9FLAO</name>
<gene>
    <name evidence="1" type="ORF">QGN23_00950</name>
</gene>
<evidence type="ECO:0000313" key="1">
    <source>
        <dbReference type="EMBL" id="WHF51860.1"/>
    </source>
</evidence>
<organism evidence="1 2">
    <name type="scientific">Chryseobacterium gotjawalense</name>
    <dbReference type="NCBI Taxonomy" id="3042315"/>
    <lineage>
        <taxon>Bacteria</taxon>
        <taxon>Pseudomonadati</taxon>
        <taxon>Bacteroidota</taxon>
        <taxon>Flavobacteriia</taxon>
        <taxon>Flavobacteriales</taxon>
        <taxon>Weeksellaceae</taxon>
        <taxon>Chryseobacterium group</taxon>
        <taxon>Chryseobacterium</taxon>
    </lineage>
</organism>